<dbReference type="Pfam" id="PF01730">
    <property type="entry name" value="UreF"/>
    <property type="match status" value="1"/>
</dbReference>
<dbReference type="EMBL" id="AAYA01000009">
    <property type="protein sequence ID" value="EBA07539.1"/>
    <property type="molecule type" value="Genomic_DNA"/>
</dbReference>
<dbReference type="eggNOG" id="COG0830">
    <property type="taxonomic scope" value="Bacteria"/>
</dbReference>
<evidence type="ECO:0000313" key="2">
    <source>
        <dbReference type="Proteomes" id="UP000005713"/>
    </source>
</evidence>
<evidence type="ECO:0000313" key="1">
    <source>
        <dbReference type="EMBL" id="EBA07539.1"/>
    </source>
</evidence>
<dbReference type="InterPro" id="IPR038277">
    <property type="entry name" value="UreF_sf"/>
</dbReference>
<organism evidence="1 2">
    <name type="scientific">Sagittula stellata (strain ATCC 700073 / DSM 11524 / E-37)</name>
    <dbReference type="NCBI Taxonomy" id="388399"/>
    <lineage>
        <taxon>Bacteria</taxon>
        <taxon>Pseudomonadati</taxon>
        <taxon>Pseudomonadota</taxon>
        <taxon>Alphaproteobacteria</taxon>
        <taxon>Rhodobacterales</taxon>
        <taxon>Roseobacteraceae</taxon>
        <taxon>Sagittula</taxon>
    </lineage>
</organism>
<reference evidence="1 2" key="1">
    <citation type="submission" date="2006-06" db="EMBL/GenBank/DDBJ databases">
        <authorList>
            <person name="Moran M.A."/>
            <person name="Ferriera S."/>
            <person name="Johnson J."/>
            <person name="Kravitz S."/>
            <person name="Beeson K."/>
            <person name="Sutton G."/>
            <person name="Rogers Y.-H."/>
            <person name="Friedman R."/>
            <person name="Frazier M."/>
            <person name="Venter J.C."/>
        </authorList>
    </citation>
    <scope>NUCLEOTIDE SEQUENCE [LARGE SCALE GENOMIC DNA]</scope>
    <source>
        <strain evidence="1 2">E-37</strain>
    </source>
</reference>
<dbReference type="Gene3D" id="1.10.4190.10">
    <property type="entry name" value="Urease accessory protein UreF"/>
    <property type="match status" value="1"/>
</dbReference>
<sequence>MERACADGIVHDAASLEAWLRDVIEVGSGRSDAVWIARAWHEDLPPVELDALARSYMPSSDRLREAERQGAAFARITSDVWHIEVPPVVLPVALGHAARRVGLDLGPLLILYLQGVVSNMVACGQRLMPLGQTDAQRIVAALSAPCVAVAETVVAEGGEIWSNSFMADIASMTHETMDVRIFQS</sequence>
<gene>
    <name evidence="1" type="ORF">SSE37_22110</name>
</gene>
<dbReference type="PIRSF" id="PIRSF009467">
    <property type="entry name" value="Ureas_acces_UreF"/>
    <property type="match status" value="1"/>
</dbReference>
<proteinExistence type="predicted"/>
<keyword evidence="2" id="KW-1185">Reference proteome</keyword>
<name>A3K600_SAGS3</name>
<dbReference type="AlphaFoldDB" id="A3K600"/>
<accession>A3K600</accession>
<protein>
    <submittedName>
        <fullName evidence="1">Urease accessory protein UreF</fullName>
    </submittedName>
</protein>
<dbReference type="InterPro" id="IPR002639">
    <property type="entry name" value="UreF"/>
</dbReference>
<comment type="caution">
    <text evidence="1">The sequence shown here is derived from an EMBL/GenBank/DDBJ whole genome shotgun (WGS) entry which is preliminary data.</text>
</comment>
<dbReference type="GO" id="GO:0016151">
    <property type="term" value="F:nickel cation binding"/>
    <property type="evidence" value="ECO:0007669"/>
    <property type="project" value="InterPro"/>
</dbReference>
<dbReference type="Proteomes" id="UP000005713">
    <property type="component" value="Unassembled WGS sequence"/>
</dbReference>